<keyword evidence="3" id="KW-1185">Reference proteome</keyword>
<dbReference type="RefSeq" id="WP_089765763.1">
    <property type="nucleotide sequence ID" value="NZ_BKAT01000062.1"/>
</dbReference>
<accession>A0A1H4GFV8</accession>
<name>A0A1H4GFV8_9BACT</name>
<dbReference type="Proteomes" id="UP000199656">
    <property type="component" value="Unassembled WGS sequence"/>
</dbReference>
<proteinExistence type="predicted"/>
<feature type="domain" description="YdhG-like" evidence="1">
    <location>
        <begin position="20"/>
        <end position="111"/>
    </location>
</feature>
<dbReference type="EMBL" id="FNRL01000039">
    <property type="protein sequence ID" value="SEB08434.1"/>
    <property type="molecule type" value="Genomic_DNA"/>
</dbReference>
<dbReference type="Pfam" id="PF08818">
    <property type="entry name" value="DUF1801"/>
    <property type="match status" value="1"/>
</dbReference>
<reference evidence="3" key="1">
    <citation type="submission" date="2016-10" db="EMBL/GenBank/DDBJ databases">
        <authorList>
            <person name="Varghese N."/>
            <person name="Submissions S."/>
        </authorList>
    </citation>
    <scope>NUCLEOTIDE SEQUENCE [LARGE SCALE GENOMIC DNA]</scope>
    <source>
        <strain evidence="3">DSM 23920</strain>
    </source>
</reference>
<evidence type="ECO:0000259" key="1">
    <source>
        <dbReference type="Pfam" id="PF08818"/>
    </source>
</evidence>
<organism evidence="2 3">
    <name type="scientific">Chitinophaga terrae</name>
    <name type="common">ex Kim and Jung 2007</name>
    <dbReference type="NCBI Taxonomy" id="408074"/>
    <lineage>
        <taxon>Bacteria</taxon>
        <taxon>Pseudomonadati</taxon>
        <taxon>Bacteroidota</taxon>
        <taxon>Chitinophagia</taxon>
        <taxon>Chitinophagales</taxon>
        <taxon>Chitinophagaceae</taxon>
        <taxon>Chitinophaga</taxon>
    </lineage>
</organism>
<dbReference type="AlphaFoldDB" id="A0A1H4GFV8"/>
<dbReference type="Gene3D" id="3.90.1150.200">
    <property type="match status" value="1"/>
</dbReference>
<dbReference type="InterPro" id="IPR014922">
    <property type="entry name" value="YdhG-like"/>
</dbReference>
<dbReference type="OrthoDB" id="115213at2"/>
<evidence type="ECO:0000313" key="3">
    <source>
        <dbReference type="Proteomes" id="UP000199656"/>
    </source>
</evidence>
<evidence type="ECO:0000313" key="2">
    <source>
        <dbReference type="EMBL" id="SEB08434.1"/>
    </source>
</evidence>
<protein>
    <submittedName>
        <fullName evidence="2">Uncharacterized conserved protein YdhG, YjbR/CyaY-like superfamily, DUF1801 family</fullName>
    </submittedName>
</protein>
<sequence>MERKAPNVDAYIAGFPTAVQQLLNEMRKIIRKAAPKAEEKISYGIPAYRQNGNLVYFAAFKNHIGFYPTPSGIEKFKKELSSYKQSKGTVQFPLDQPLPADLISRIVKFRIAEDAERAKPAPAGFLSSLSQPAQRALMGKGIKTVKQLARYSEADILALHGVGPSSIPRLREALAAEGLQFKN</sequence>
<dbReference type="STRING" id="408074.SAMN05660909_05299"/>
<gene>
    <name evidence="2" type="ORF">SAMN05660909_05299</name>
</gene>
<dbReference type="Gene3D" id="1.10.150.20">
    <property type="entry name" value="5' to 3' exonuclease, C-terminal subdomain"/>
    <property type="match status" value="1"/>
</dbReference>
<dbReference type="SUPFAM" id="SSF159888">
    <property type="entry name" value="YdhG-like"/>
    <property type="match status" value="1"/>
</dbReference>
<dbReference type="SUPFAM" id="SSF47789">
    <property type="entry name" value="C-terminal domain of RNA polymerase alpha subunit"/>
    <property type="match status" value="1"/>
</dbReference>